<dbReference type="Pfam" id="PF04344">
    <property type="entry name" value="CheZ"/>
    <property type="match status" value="2"/>
</dbReference>
<feature type="region of interest" description="Disordered" evidence="1">
    <location>
        <begin position="374"/>
        <end position="396"/>
    </location>
</feature>
<gene>
    <name evidence="2" type="ORF">X474_27915</name>
</gene>
<dbReference type="EMBL" id="AZAC01000083">
    <property type="protein sequence ID" value="KIX10802.1"/>
    <property type="molecule type" value="Genomic_DNA"/>
</dbReference>
<dbReference type="SUPFAM" id="SSF75708">
    <property type="entry name" value="Chemotaxis phosphatase CheZ"/>
    <property type="match status" value="2"/>
</dbReference>
<comment type="caution">
    <text evidence="2">The sequence shown here is derived from an EMBL/GenBank/DDBJ whole genome shotgun (WGS) entry which is preliminary data.</text>
</comment>
<feature type="region of interest" description="Disordered" evidence="1">
    <location>
        <begin position="36"/>
        <end position="90"/>
    </location>
</feature>
<feature type="compositionally biased region" description="Pro residues" evidence="1">
    <location>
        <begin position="381"/>
        <end position="396"/>
    </location>
</feature>
<dbReference type="AlphaFoldDB" id="A0A0D2G739"/>
<protein>
    <submittedName>
        <fullName evidence="2">Uncharacterized protein</fullName>
    </submittedName>
</protein>
<dbReference type="Gene3D" id="1.10.287.500">
    <property type="entry name" value="Helix hairpin bin"/>
    <property type="match status" value="2"/>
</dbReference>
<dbReference type="GO" id="GO:0009288">
    <property type="term" value="C:bacterial-type flagellum"/>
    <property type="evidence" value="ECO:0007669"/>
    <property type="project" value="InterPro"/>
</dbReference>
<organism evidence="2 3">
    <name type="scientific">Dethiosulfatarculus sandiegensis</name>
    <dbReference type="NCBI Taxonomy" id="1429043"/>
    <lineage>
        <taxon>Bacteria</taxon>
        <taxon>Pseudomonadati</taxon>
        <taxon>Thermodesulfobacteriota</taxon>
        <taxon>Desulfarculia</taxon>
        <taxon>Desulfarculales</taxon>
        <taxon>Desulfarculaceae</taxon>
        <taxon>Dethiosulfatarculus</taxon>
    </lineage>
</organism>
<evidence type="ECO:0000313" key="2">
    <source>
        <dbReference type="EMBL" id="KIX10802.1"/>
    </source>
</evidence>
<reference evidence="2 3" key="1">
    <citation type="submission" date="2013-11" db="EMBL/GenBank/DDBJ databases">
        <title>Metagenomic analysis of a methanogenic consortium involved in long chain n-alkane degradation.</title>
        <authorList>
            <person name="Davidova I.A."/>
            <person name="Callaghan A.V."/>
            <person name="Wawrik B."/>
            <person name="Pruitt S."/>
            <person name="Marks C."/>
            <person name="Duncan K.E."/>
            <person name="Suflita J.M."/>
        </authorList>
    </citation>
    <scope>NUCLEOTIDE SEQUENCE [LARGE SCALE GENOMIC DNA]</scope>
    <source>
        <strain evidence="2 3">SPR</strain>
    </source>
</reference>
<dbReference type="InterPro" id="IPR007439">
    <property type="entry name" value="Chemotax_Pase_CheZ"/>
</dbReference>
<dbReference type="InParanoid" id="A0A0D2G739"/>
<accession>A0A0D2G739</accession>
<feature type="region of interest" description="Disordered" evidence="1">
    <location>
        <begin position="180"/>
        <end position="204"/>
    </location>
</feature>
<proteinExistence type="predicted"/>
<sequence>MSDRTPPEITLEITGGSLTIRTAEAVYRVLVAGGGQPALPAAETPKALPGSPQPQPAKAEAVSDDWDEVDITAPEPGPSASAPPPPASCVEGDEDYYKDLSQDMYDEVGRLARRLSMSIRDVEVDKVEAIDFDSAGDQLEDAKDQLENVVKMTEKATLKIMDLGEEIQNSIGQAQSIMDQMNTQAPDAESPAEGQATGGEEAEKSKAELAEILQTVSGYLSGLDSAAWEPLAGEALAIKDELAKVETTEAPPAPAPEPPAPQGPYYQFPPDLVFQTVYELCTNETVKKHIKAMWDQAAKGFDTKAVEKALNGLVTAEPDEDNFLNLDLKGVLKALFSATNVNNFKQVLKKMASTADQIFLDQFLPLEAIPTEAPAEAPQAKPEPAPAAQPQGPPPELLERLAKLGQSIKELGDGLNPPQLPENLNDLLEQAACGPGQGPGGTNVVEPELRSRLDETMNGIFTSVNSIIEALSFQDLSGQTIYRIVRLLTDFQIQLLAMVVSFGSKIKAKTTDQKVTSDQSEKMAQEEVDRALANLGVGDAEGEADEASKLDQDSVNNLLEAMGF</sequence>
<dbReference type="GO" id="GO:0003824">
    <property type="term" value="F:catalytic activity"/>
    <property type="evidence" value="ECO:0007669"/>
    <property type="project" value="InterPro"/>
</dbReference>
<dbReference type="RefSeq" id="WP_044352924.1">
    <property type="nucleotide sequence ID" value="NZ_AZAC01000083.1"/>
</dbReference>
<dbReference type="STRING" id="1429043.X474_27915"/>
<name>A0A0D2G739_9BACT</name>
<keyword evidence="3" id="KW-1185">Reference proteome</keyword>
<feature type="compositionally biased region" description="Pro residues" evidence="1">
    <location>
        <begin position="75"/>
        <end position="87"/>
    </location>
</feature>
<dbReference type="OrthoDB" id="5493328at2"/>
<dbReference type="GO" id="GO:0050920">
    <property type="term" value="P:regulation of chemotaxis"/>
    <property type="evidence" value="ECO:0007669"/>
    <property type="project" value="InterPro"/>
</dbReference>
<evidence type="ECO:0000256" key="1">
    <source>
        <dbReference type="SAM" id="MobiDB-lite"/>
    </source>
</evidence>
<evidence type="ECO:0000313" key="3">
    <source>
        <dbReference type="Proteomes" id="UP000032233"/>
    </source>
</evidence>
<dbReference type="Proteomes" id="UP000032233">
    <property type="component" value="Unassembled WGS sequence"/>
</dbReference>